<dbReference type="SUPFAM" id="SSF51735">
    <property type="entry name" value="NAD(P)-binding Rossmann-fold domains"/>
    <property type="match status" value="1"/>
</dbReference>
<gene>
    <name evidence="3" type="primary">pseB</name>
    <name evidence="3" type="ORF">HBA54_10550</name>
</gene>
<protein>
    <submittedName>
        <fullName evidence="3">UDP-N-acetylglucosamine 4,6-dehydratase (Inverting)</fullName>
        <ecNumber evidence="3">4.2.1.115</ecNumber>
    </submittedName>
</protein>
<dbReference type="NCBIfam" id="TIGR03589">
    <property type="entry name" value="PseB"/>
    <property type="match status" value="1"/>
</dbReference>
<organism evidence="3 4">
    <name type="scientific">Pelagibius litoralis</name>
    <dbReference type="NCBI Taxonomy" id="374515"/>
    <lineage>
        <taxon>Bacteria</taxon>
        <taxon>Pseudomonadati</taxon>
        <taxon>Pseudomonadota</taxon>
        <taxon>Alphaproteobacteria</taxon>
        <taxon>Rhodospirillales</taxon>
        <taxon>Rhodovibrionaceae</taxon>
        <taxon>Pelagibius</taxon>
    </lineage>
</organism>
<feature type="domain" description="Polysaccharide biosynthesis protein CapD-like" evidence="2">
    <location>
        <begin position="21"/>
        <end position="296"/>
    </location>
</feature>
<comment type="caution">
    <text evidence="3">The sequence shown here is derived from an EMBL/GenBank/DDBJ whole genome shotgun (WGS) entry which is preliminary data.</text>
</comment>
<accession>A0A967C5P9</accession>
<dbReference type="InterPro" id="IPR020025">
    <property type="entry name" value="PseB"/>
</dbReference>
<dbReference type="Pfam" id="PF02719">
    <property type="entry name" value="Polysacc_synt_2"/>
    <property type="match status" value="1"/>
</dbReference>
<dbReference type="Gene3D" id="3.40.50.720">
    <property type="entry name" value="NAD(P)-binding Rossmann-like Domain"/>
    <property type="match status" value="1"/>
</dbReference>
<name>A0A967C5P9_9PROT</name>
<evidence type="ECO:0000256" key="1">
    <source>
        <dbReference type="ARBA" id="ARBA00007430"/>
    </source>
</evidence>
<dbReference type="Proteomes" id="UP000761264">
    <property type="component" value="Unassembled WGS sequence"/>
</dbReference>
<dbReference type="EMBL" id="JAAQPH010000007">
    <property type="protein sequence ID" value="NIA69030.1"/>
    <property type="molecule type" value="Genomic_DNA"/>
</dbReference>
<dbReference type="InterPro" id="IPR036291">
    <property type="entry name" value="NAD(P)-bd_dom_sf"/>
</dbReference>
<dbReference type="InterPro" id="IPR003869">
    <property type="entry name" value="Polysac_CapD-like"/>
</dbReference>
<dbReference type="InterPro" id="IPR051203">
    <property type="entry name" value="Polysaccharide_Synthase-Rel"/>
</dbReference>
<dbReference type="EC" id="4.2.1.115" evidence="3"/>
<dbReference type="CDD" id="cd05237">
    <property type="entry name" value="UDP_invert_4-6DH_SDR_e"/>
    <property type="match status" value="1"/>
</dbReference>
<keyword evidence="3" id="KW-0456">Lyase</keyword>
<dbReference type="PANTHER" id="PTHR43318">
    <property type="entry name" value="UDP-N-ACETYLGLUCOSAMINE 4,6-DEHYDRATASE"/>
    <property type="match status" value="1"/>
</dbReference>
<evidence type="ECO:0000259" key="2">
    <source>
        <dbReference type="Pfam" id="PF02719"/>
    </source>
</evidence>
<dbReference type="RefSeq" id="WP_167224234.1">
    <property type="nucleotide sequence ID" value="NZ_JAAQPH010000007.1"/>
</dbReference>
<evidence type="ECO:0000313" key="4">
    <source>
        <dbReference type="Proteomes" id="UP000761264"/>
    </source>
</evidence>
<sequence>MKSEEDRFSEAECLNLDGKSVLITGGTGSFGQRFVRTALERYKPRRVIVFSRDELKQYEMGQAFPKEQYPAIRYFIGDVRDASRLELALREVDVVVHAAALKHVTAAEYNPFECIQTNVIGAENVVRASLSCGVQQVIALSTDKAASPVNLYGASKLASDKIFVAANNLSGSIGTRFSVVRYGNVLGSRGSVVPFFRKLIKEDCDSLPITDAEMTRFWITLQQGVDFVLSCLALMKGGEIFVPKIPSMKVTELARFMAPDLPHRVVGIRPGEKIHEVLITEDDARSTYELPDRYMILPEFWEQLHQQFPNSGAKPVEAGFRFASNINGDWLCAERLTKMIAECEK</sequence>
<dbReference type="PANTHER" id="PTHR43318:SF2">
    <property type="entry name" value="UDP-N-ACETYLGLUCOSAMINE 4,6-DEHYDRATASE (INVERTING)"/>
    <property type="match status" value="1"/>
</dbReference>
<keyword evidence="4" id="KW-1185">Reference proteome</keyword>
<proteinExistence type="inferred from homology"/>
<reference evidence="3" key="1">
    <citation type="submission" date="2020-03" db="EMBL/GenBank/DDBJ databases">
        <title>Genome of Pelagibius litoralis DSM 21314T.</title>
        <authorList>
            <person name="Wang G."/>
        </authorList>
    </citation>
    <scope>NUCLEOTIDE SEQUENCE</scope>
    <source>
        <strain evidence="3">DSM 21314</strain>
    </source>
</reference>
<evidence type="ECO:0000313" key="3">
    <source>
        <dbReference type="EMBL" id="NIA69030.1"/>
    </source>
</evidence>
<dbReference type="GO" id="GO:0016829">
    <property type="term" value="F:lyase activity"/>
    <property type="evidence" value="ECO:0007669"/>
    <property type="project" value="UniProtKB-KW"/>
</dbReference>
<dbReference type="AlphaFoldDB" id="A0A967C5P9"/>
<comment type="similarity">
    <text evidence="1">Belongs to the polysaccharide synthase family.</text>
</comment>